<feature type="compositionally biased region" description="Polar residues" evidence="5">
    <location>
        <begin position="58"/>
        <end position="74"/>
    </location>
</feature>
<sequence length="1426" mass="158573">MIHSTSRVKEQSSSQWESSSHPSSSIMRRTSVPSLRNSNSSSNGNSNSHHHGNQNNQPRSTTTICHSTNRNRPSTQTAQYVQGQQDFVPSTSLNEVELKKKKEPCLYFRRGTVIEVITRDASSGWWHGQYENIRGWFPSHFVGRVSHLDTTIGPNDALLKKELTVWKAAMLDQQKNRMPSSSSSSLVHINASGVCKKNLVSPTPMEIKGSPLRNRYSASSTSRQSMTPSITSSSNMRPASRTSSLMQHNKTESSQSATRVASPIRKSRVPLPSPPSSTCSSLIIEPSAQSSSSSSSSSSMSSSSMKLSFDWETRMDEVSRHMFDLVDACVSPSASTLHVKIHQTTSSIRALLACVPTCESHPHSTSSPSPFDNQDGDMLVDQRKTVLQVLSKLVHKGSELQLTGCVDDARFRALVNQLWVEVVAFEEIIRTTLKSTIVAKPTSPIIPGTGKKRPLHIQHLSNLNFNPALGSSSKSIKPTTPPNSPPQRNNNNNNNTCALSDKQHRQGPPSTTTQTSAFFSSGKDEQSPLMPLSPLSPQQLEFTQQHNHSMTSLKNPSTPALGGNHQHRSSAPILSSSSQQHYKDSASVNKYSSMSMGSVDALSSNVSSVGTSMSSLQSSVRLCQSFEQLERHSTSLLRKSSELFRGNNNKSNTGSINNVSSISSTGSMLSDDSQYLYDSSIPNTPATPTSSTSASQRKLPRVTTLSNLAMRYLTSSTSTALSSSSHRLSHPNQHHQHHSNHQNSLPPPPSPAISYTTNITSHSASGHGNMLSPAPLPPSNRSDSRLLNSKSTPTFDQIKISTSQSLRNMGVASLRNISRKPRRLSNQNRRSDSAMPPPPPAPPPSSSTTTTASSISTSTVNTTTTHSHQQADPPLRLRISSSLRLRRSTDTSDQRDKAAQEQKQREEEEEEEKRTRPWYLKKVRNDSQTAFNADGQLVGASLKVLVETLTCHEDCPDQLFMRSFFYNFRLFTDPETLAKILMDRFNLEPPENPETQEPLTTEEEELWESDVHVPVQLRVYNVIKNWFEAYFDISQDRKAAQLLLAFAKTDMETAMSMPAKQMTELIELKLMSTPITPEVDKADSLYPLDSHHQQQQQTPDTGVTISPAVAAAPYPSNTVSTPIRNAFRRALAHHHHQNSSLPPSYNHPQNDPTHLSSISIHRMDPQEIANQLTLMESTLFCQIPPSELMAAQKKKSAPALHVKAMVHQSTLLVYWISNTILGESDAKIRVMVIKFWIKVADVSRESNDEDACLQLNNYNTLMTIRCALNSASIARLRRTWDSVMRSTKYKTMYNTIDCVADSDRNFAMYRKCLKNATTPGLPFLGIFLSDMVFIDEGNTDHRASHPIEPTQQPSTVIINFDKYMRMTQMLDQTITRFQQVPYYKLKEIKEIQRYLLECIEAGNDSNEEMIYSKSLEIEPRILEEVF</sequence>
<dbReference type="InterPro" id="IPR036028">
    <property type="entry name" value="SH3-like_dom_sf"/>
</dbReference>
<evidence type="ECO:0000259" key="7">
    <source>
        <dbReference type="PROSITE" id="PS50009"/>
    </source>
</evidence>
<evidence type="ECO:0000256" key="2">
    <source>
        <dbReference type="ARBA" id="ARBA00022658"/>
    </source>
</evidence>
<dbReference type="InterPro" id="IPR001452">
    <property type="entry name" value="SH3_domain"/>
</dbReference>
<feature type="compositionally biased region" description="Low complexity" evidence="5">
    <location>
        <begin position="37"/>
        <end position="57"/>
    </location>
</feature>
<dbReference type="CDD" id="cd00155">
    <property type="entry name" value="RasGEF"/>
    <property type="match status" value="1"/>
</dbReference>
<dbReference type="EMBL" id="LT550157">
    <property type="protein sequence ID" value="SAL95113.1"/>
    <property type="molecule type" value="Genomic_DNA"/>
</dbReference>
<feature type="compositionally biased region" description="Low complexity" evidence="5">
    <location>
        <begin position="569"/>
        <end position="578"/>
    </location>
</feature>
<dbReference type="Gene3D" id="2.30.30.40">
    <property type="entry name" value="SH3 Domains"/>
    <property type="match status" value="1"/>
</dbReference>
<evidence type="ECO:0008006" key="11">
    <source>
        <dbReference type="Google" id="ProtNLM"/>
    </source>
</evidence>
<feature type="compositionally biased region" description="Low complexity" evidence="5">
    <location>
        <begin position="12"/>
        <end position="25"/>
    </location>
</feature>
<protein>
    <recommendedName>
        <fullName evidence="11">Ras GEF</fullName>
    </recommendedName>
</protein>
<feature type="compositionally biased region" description="Polar residues" evidence="5">
    <location>
        <begin position="541"/>
        <end position="558"/>
    </location>
</feature>
<dbReference type="PROSITE" id="PS50009">
    <property type="entry name" value="RASGEF_CAT"/>
    <property type="match status" value="1"/>
</dbReference>
<dbReference type="Gene3D" id="1.20.870.10">
    <property type="entry name" value="Son of sevenless (SoS) protein Chain: S domain 1"/>
    <property type="match status" value="1"/>
</dbReference>
<feature type="region of interest" description="Disordered" evidence="5">
    <location>
        <begin position="1131"/>
        <end position="1150"/>
    </location>
</feature>
<dbReference type="OrthoDB" id="28357at2759"/>
<keyword evidence="2 3" id="KW-0344">Guanine-nucleotide releasing factor</keyword>
<feature type="compositionally biased region" description="Polar residues" evidence="5">
    <location>
        <begin position="753"/>
        <end position="766"/>
    </location>
</feature>
<evidence type="ECO:0000313" key="9">
    <source>
        <dbReference type="EMBL" id="SAL95113.1"/>
    </source>
</evidence>
<dbReference type="CDD" id="cd06224">
    <property type="entry name" value="REM"/>
    <property type="match status" value="1"/>
</dbReference>
<feature type="compositionally biased region" description="Polar residues" evidence="5">
    <location>
        <begin position="216"/>
        <end position="259"/>
    </location>
</feature>
<feature type="domain" description="Ras-GEF" evidence="7">
    <location>
        <begin position="1164"/>
        <end position="1420"/>
    </location>
</feature>
<dbReference type="PROSITE" id="PS50002">
    <property type="entry name" value="SH3"/>
    <property type="match status" value="1"/>
</dbReference>
<dbReference type="SMART" id="SM00147">
    <property type="entry name" value="RasGEF"/>
    <property type="match status" value="1"/>
</dbReference>
<dbReference type="InterPro" id="IPR000651">
    <property type="entry name" value="Ras-like_Gua-exchang_fac_N"/>
</dbReference>
<dbReference type="InterPro" id="IPR023578">
    <property type="entry name" value="Ras_GEF_dom_sf"/>
</dbReference>
<dbReference type="SMART" id="SM00229">
    <property type="entry name" value="RasGEFN"/>
    <property type="match status" value="1"/>
</dbReference>
<feature type="domain" description="SH3" evidence="6">
    <location>
        <begin position="76"/>
        <end position="147"/>
    </location>
</feature>
<name>A0A163IU60_ABSGL</name>
<feature type="compositionally biased region" description="Pro residues" evidence="5">
    <location>
        <begin position="835"/>
        <end position="845"/>
    </location>
</feature>
<evidence type="ECO:0000259" key="8">
    <source>
        <dbReference type="PROSITE" id="PS50212"/>
    </source>
</evidence>
<dbReference type="PROSITE" id="PS50212">
    <property type="entry name" value="RASGEF_NTER"/>
    <property type="match status" value="1"/>
</dbReference>
<dbReference type="SUPFAM" id="SSF48366">
    <property type="entry name" value="Ras GEF"/>
    <property type="match status" value="1"/>
</dbReference>
<dbReference type="GO" id="GO:0005886">
    <property type="term" value="C:plasma membrane"/>
    <property type="evidence" value="ECO:0007669"/>
    <property type="project" value="TreeGrafter"/>
</dbReference>
<dbReference type="InterPro" id="IPR036964">
    <property type="entry name" value="RASGEF_cat_dom_sf"/>
</dbReference>
<feature type="region of interest" description="Disordered" evidence="5">
    <location>
        <begin position="716"/>
        <end position="915"/>
    </location>
</feature>
<dbReference type="InterPro" id="IPR008937">
    <property type="entry name" value="Ras-like_GEF"/>
</dbReference>
<evidence type="ECO:0000256" key="4">
    <source>
        <dbReference type="PROSITE-ProRule" id="PRU00192"/>
    </source>
</evidence>
<feature type="compositionally biased region" description="Polar residues" evidence="5">
    <location>
        <begin position="1138"/>
        <end position="1150"/>
    </location>
</feature>
<dbReference type="SMART" id="SM00326">
    <property type="entry name" value="SH3"/>
    <property type="match status" value="1"/>
</dbReference>
<dbReference type="SUPFAM" id="SSF50044">
    <property type="entry name" value="SH3-domain"/>
    <property type="match status" value="1"/>
</dbReference>
<dbReference type="Gene3D" id="1.10.840.10">
    <property type="entry name" value="Ras guanine-nucleotide exchange factors catalytic domain"/>
    <property type="match status" value="1"/>
</dbReference>
<keyword evidence="1 4" id="KW-0728">SH3 domain</keyword>
<dbReference type="PANTHER" id="PTHR23113:SF354">
    <property type="entry name" value="BUD SITE SELECTION PROTEIN 5"/>
    <property type="match status" value="1"/>
</dbReference>
<feature type="compositionally biased region" description="Low complexity" evidence="5">
    <location>
        <begin position="510"/>
        <end position="540"/>
    </location>
</feature>
<feature type="compositionally biased region" description="Low complexity" evidence="5">
    <location>
        <begin position="486"/>
        <end position="496"/>
    </location>
</feature>
<evidence type="ECO:0000256" key="3">
    <source>
        <dbReference type="PROSITE-ProRule" id="PRU00168"/>
    </source>
</evidence>
<dbReference type="PANTHER" id="PTHR23113">
    <property type="entry name" value="GUANINE NUCLEOTIDE EXCHANGE FACTOR"/>
    <property type="match status" value="1"/>
</dbReference>
<organism evidence="9">
    <name type="scientific">Absidia glauca</name>
    <name type="common">Pin mould</name>
    <dbReference type="NCBI Taxonomy" id="4829"/>
    <lineage>
        <taxon>Eukaryota</taxon>
        <taxon>Fungi</taxon>
        <taxon>Fungi incertae sedis</taxon>
        <taxon>Mucoromycota</taxon>
        <taxon>Mucoromycotina</taxon>
        <taxon>Mucoromycetes</taxon>
        <taxon>Mucorales</taxon>
        <taxon>Cunninghamellaceae</taxon>
        <taxon>Absidia</taxon>
    </lineage>
</organism>
<evidence type="ECO:0000256" key="1">
    <source>
        <dbReference type="ARBA" id="ARBA00022443"/>
    </source>
</evidence>
<keyword evidence="10" id="KW-1185">Reference proteome</keyword>
<dbReference type="GO" id="GO:0007265">
    <property type="term" value="P:Ras protein signal transduction"/>
    <property type="evidence" value="ECO:0007669"/>
    <property type="project" value="TreeGrafter"/>
</dbReference>
<feature type="region of interest" description="Disordered" evidence="5">
    <location>
        <begin position="1"/>
        <end position="74"/>
    </location>
</feature>
<proteinExistence type="predicted"/>
<feature type="compositionally biased region" description="Low complexity" evidence="5">
    <location>
        <begin position="674"/>
        <end position="695"/>
    </location>
</feature>
<dbReference type="Pfam" id="PF07653">
    <property type="entry name" value="SH3_2"/>
    <property type="match status" value="1"/>
</dbReference>
<dbReference type="GO" id="GO:0005085">
    <property type="term" value="F:guanyl-nucleotide exchange factor activity"/>
    <property type="evidence" value="ECO:0007669"/>
    <property type="project" value="UniProtKB-KW"/>
</dbReference>
<feature type="domain" description="N-terminal Ras-GEF" evidence="8">
    <location>
        <begin position="933"/>
        <end position="1070"/>
    </location>
</feature>
<dbReference type="STRING" id="4829.A0A163IU60"/>
<evidence type="ECO:0000313" key="10">
    <source>
        <dbReference type="Proteomes" id="UP000078561"/>
    </source>
</evidence>
<feature type="region of interest" description="Disordered" evidence="5">
    <location>
        <begin position="674"/>
        <end position="700"/>
    </location>
</feature>
<accession>A0A163IU60</accession>
<feature type="compositionally biased region" description="Basic and acidic residues" evidence="5">
    <location>
        <begin position="887"/>
        <end position="906"/>
    </location>
</feature>
<feature type="compositionally biased region" description="Low complexity" evidence="5">
    <location>
        <begin position="290"/>
        <end position="303"/>
    </location>
</feature>
<reference evidence="9" key="1">
    <citation type="submission" date="2016-04" db="EMBL/GenBank/DDBJ databases">
        <authorList>
            <person name="Evans L.H."/>
            <person name="Alamgir A."/>
            <person name="Owens N."/>
            <person name="Weber N.D."/>
            <person name="Virtaneva K."/>
            <person name="Barbian K."/>
            <person name="Babar A."/>
            <person name="Rosenke K."/>
        </authorList>
    </citation>
    <scope>NUCLEOTIDE SEQUENCE [LARGE SCALE GENOMIC DNA]</scope>
    <source>
        <strain evidence="9">CBS 101.48</strain>
    </source>
</reference>
<feature type="compositionally biased region" description="Low complexity" evidence="5">
    <location>
        <begin position="846"/>
        <end position="867"/>
    </location>
</feature>
<evidence type="ECO:0000259" key="6">
    <source>
        <dbReference type="PROSITE" id="PS50002"/>
    </source>
</evidence>
<feature type="compositionally biased region" description="Basic residues" evidence="5">
    <location>
        <begin position="727"/>
        <end position="740"/>
    </location>
</feature>
<evidence type="ECO:0000256" key="5">
    <source>
        <dbReference type="SAM" id="MobiDB-lite"/>
    </source>
</evidence>
<dbReference type="InterPro" id="IPR001895">
    <property type="entry name" value="RASGEF_cat_dom"/>
</dbReference>
<feature type="region of interest" description="Disordered" evidence="5">
    <location>
        <begin position="464"/>
        <end position="586"/>
    </location>
</feature>
<dbReference type="InParanoid" id="A0A163IU60"/>
<dbReference type="Pfam" id="PF00618">
    <property type="entry name" value="RasGEF_N"/>
    <property type="match status" value="1"/>
</dbReference>
<dbReference type="Pfam" id="PF00617">
    <property type="entry name" value="RasGEF"/>
    <property type="match status" value="1"/>
</dbReference>
<feature type="compositionally biased region" description="Low complexity" evidence="5">
    <location>
        <begin position="716"/>
        <end position="726"/>
    </location>
</feature>
<gene>
    <name evidence="9" type="primary">ABSGL_00413.1 scaffold 522</name>
</gene>
<feature type="compositionally biased region" description="Polar residues" evidence="5">
    <location>
        <begin position="779"/>
        <end position="807"/>
    </location>
</feature>
<feature type="compositionally biased region" description="Polar residues" evidence="5">
    <location>
        <begin position="26"/>
        <end position="36"/>
    </location>
</feature>
<feature type="region of interest" description="Disordered" evidence="5">
    <location>
        <begin position="200"/>
        <end position="303"/>
    </location>
</feature>
<dbReference type="Proteomes" id="UP000078561">
    <property type="component" value="Unassembled WGS sequence"/>
</dbReference>